<evidence type="ECO:0000256" key="1">
    <source>
        <dbReference type="SAM" id="Phobius"/>
    </source>
</evidence>
<dbReference type="GO" id="GO:0030246">
    <property type="term" value="F:carbohydrate binding"/>
    <property type="evidence" value="ECO:0007669"/>
    <property type="project" value="UniProtKB-KW"/>
</dbReference>
<feature type="transmembrane region" description="Helical" evidence="1">
    <location>
        <begin position="277"/>
        <end position="298"/>
    </location>
</feature>
<dbReference type="EMBL" id="LR790088">
    <property type="protein sequence ID" value="CAB3265950.1"/>
    <property type="molecule type" value="mRNA"/>
</dbReference>
<keyword evidence="1" id="KW-0812">Transmembrane</keyword>
<keyword evidence="2" id="KW-0430">Lectin</keyword>
<organism evidence="2">
    <name type="scientific">Phallusia mammillata</name>
    <dbReference type="NCBI Taxonomy" id="59560"/>
    <lineage>
        <taxon>Eukaryota</taxon>
        <taxon>Metazoa</taxon>
        <taxon>Chordata</taxon>
        <taxon>Tunicata</taxon>
        <taxon>Ascidiacea</taxon>
        <taxon>Phlebobranchia</taxon>
        <taxon>Ascidiidae</taxon>
        <taxon>Phallusia</taxon>
    </lineage>
</organism>
<keyword evidence="1" id="KW-0472">Membrane</keyword>
<proteinExistence type="evidence at transcript level"/>
<gene>
    <name evidence="2" type="primary">Sele-001</name>
</gene>
<accession>A0A6F9DSF5</accession>
<sequence>MMMKICCLMKVKLTKIHIVEVFIDKIKADHETVIWKVNKNPYQINLNAIDVEVTPNSETWATNFFGSLYQARFLLNQNFKSASWLLGTNQCTVDCKTNNTLSNSELNHFKCSCIISGELCYSQLTTKTHLHSIFNNTEVKSQTNNSAWKKVVHISDCGNVTFPGVVQDVPVNKGYLSTHTFSCIQPFYLPASAVAVHQSDAIWNVTSFCIKVPVCNYPDIPSNDLYQQPTSGTAYYPNSTTLTCNQRYFGTVTAQCSKHGTWNISHNCTAKSPSVEYIVGITLIVQVVGFVVICLIYYKMNESDDFGAQVVSYVDLLQTKSLLEQKRQKSNL</sequence>
<protein>
    <submittedName>
        <fullName evidence="2">E-selectin-like</fullName>
    </submittedName>
</protein>
<evidence type="ECO:0000313" key="2">
    <source>
        <dbReference type="EMBL" id="CAB3265950.1"/>
    </source>
</evidence>
<reference evidence="2" key="1">
    <citation type="submission" date="2020-04" db="EMBL/GenBank/DDBJ databases">
        <authorList>
            <person name="Neveu A P."/>
        </authorList>
    </citation>
    <scope>NUCLEOTIDE SEQUENCE</scope>
    <source>
        <tissue evidence="2">Whole embryo</tissue>
    </source>
</reference>
<dbReference type="AlphaFoldDB" id="A0A6F9DSF5"/>
<name>A0A6F9DSF5_9ASCI</name>
<keyword evidence="1" id="KW-1133">Transmembrane helix</keyword>